<dbReference type="SUPFAM" id="SSF49695">
    <property type="entry name" value="gamma-Crystallin-like"/>
    <property type="match status" value="1"/>
</dbReference>
<protein>
    <submittedName>
        <fullName evidence="2">Uncharacterized protein</fullName>
    </submittedName>
</protein>
<evidence type="ECO:0000256" key="1">
    <source>
        <dbReference type="SAM" id="SignalP"/>
    </source>
</evidence>
<dbReference type="AlphaFoldDB" id="A0A9P8CBC0"/>
<dbReference type="InterPro" id="IPR011024">
    <property type="entry name" value="G_crystallin-like"/>
</dbReference>
<evidence type="ECO:0000313" key="3">
    <source>
        <dbReference type="Proteomes" id="UP000887226"/>
    </source>
</evidence>
<dbReference type="Proteomes" id="UP000887226">
    <property type="component" value="Unassembled WGS sequence"/>
</dbReference>
<accession>A0A9P8CBC0</accession>
<evidence type="ECO:0000313" key="2">
    <source>
        <dbReference type="EMBL" id="KAG9240405.1"/>
    </source>
</evidence>
<comment type="caution">
    <text evidence="2">The sequence shown here is derived from an EMBL/GenBank/DDBJ whole genome shotgun (WGS) entry which is preliminary data.</text>
</comment>
<feature type="chain" id="PRO_5040179782" evidence="1">
    <location>
        <begin position="18"/>
        <end position="134"/>
    </location>
</feature>
<dbReference type="EMBL" id="MU254457">
    <property type="protein sequence ID" value="KAG9240405.1"/>
    <property type="molecule type" value="Genomic_DNA"/>
</dbReference>
<name>A0A9P8CBC0_9HELO</name>
<proteinExistence type="predicted"/>
<dbReference type="Gene3D" id="2.60.20.10">
    <property type="entry name" value="Crystallins"/>
    <property type="match status" value="1"/>
</dbReference>
<sequence length="134" mass="14197">MKFTLAVIAAFAALASAKPVQMREATAQDHVEAPENNSLIAGTPISAQFESLRFFEDVNFGGQAISISGSNNQCSNLVGFWNDRASSIQNQGGSTCIVYIDSNCSGSTIVFGPSTQISSLPSGWNDQASSYQCF</sequence>
<reference evidence="2" key="1">
    <citation type="journal article" date="2021" name="IMA Fungus">
        <title>Genomic characterization of three marine fungi, including Emericellopsis atlantica sp. nov. with signatures of a generalist lifestyle and marine biomass degradation.</title>
        <authorList>
            <person name="Hagestad O.C."/>
            <person name="Hou L."/>
            <person name="Andersen J.H."/>
            <person name="Hansen E.H."/>
            <person name="Altermark B."/>
            <person name="Li C."/>
            <person name="Kuhnert E."/>
            <person name="Cox R.J."/>
            <person name="Crous P.W."/>
            <person name="Spatafora J.W."/>
            <person name="Lail K."/>
            <person name="Amirebrahimi M."/>
            <person name="Lipzen A."/>
            <person name="Pangilinan J."/>
            <person name="Andreopoulos W."/>
            <person name="Hayes R.D."/>
            <person name="Ng V."/>
            <person name="Grigoriev I.V."/>
            <person name="Jackson S.A."/>
            <person name="Sutton T.D.S."/>
            <person name="Dobson A.D.W."/>
            <person name="Rama T."/>
        </authorList>
    </citation>
    <scope>NUCLEOTIDE SEQUENCE</scope>
    <source>
        <strain evidence="2">TRa3180A</strain>
    </source>
</reference>
<organism evidence="2 3">
    <name type="scientific">Calycina marina</name>
    <dbReference type="NCBI Taxonomy" id="1763456"/>
    <lineage>
        <taxon>Eukaryota</taxon>
        <taxon>Fungi</taxon>
        <taxon>Dikarya</taxon>
        <taxon>Ascomycota</taxon>
        <taxon>Pezizomycotina</taxon>
        <taxon>Leotiomycetes</taxon>
        <taxon>Helotiales</taxon>
        <taxon>Pezizellaceae</taxon>
        <taxon>Calycina</taxon>
    </lineage>
</organism>
<keyword evidence="1" id="KW-0732">Signal</keyword>
<feature type="signal peptide" evidence="1">
    <location>
        <begin position="1"/>
        <end position="17"/>
    </location>
</feature>
<gene>
    <name evidence="2" type="ORF">BJ878DRAFT_293894</name>
</gene>
<keyword evidence="3" id="KW-1185">Reference proteome</keyword>
<dbReference type="OrthoDB" id="4597094at2759"/>
<dbReference type="Pfam" id="PF03995">
    <property type="entry name" value="Inhibitor_I36"/>
    <property type="match status" value="1"/>
</dbReference>